<dbReference type="RefSeq" id="WP_046440514.1">
    <property type="nucleotide sequence ID" value="NZ_CP011312.1"/>
</dbReference>
<evidence type="ECO:0000256" key="2">
    <source>
        <dbReference type="ARBA" id="ARBA00023277"/>
    </source>
</evidence>
<dbReference type="EMBL" id="CP011312">
    <property type="protein sequence ID" value="AKE41971.1"/>
    <property type="molecule type" value="Genomic_DNA"/>
</dbReference>
<keyword evidence="6" id="KW-1185">Reference proteome</keyword>
<feature type="site" description="Part of the allosteric site" evidence="3">
    <location>
        <position position="149"/>
    </location>
</feature>
<organism evidence="5 6">
    <name type="scientific">Corynebacterium kutscheri</name>
    <dbReference type="NCBI Taxonomy" id="35755"/>
    <lineage>
        <taxon>Bacteria</taxon>
        <taxon>Bacillati</taxon>
        <taxon>Actinomycetota</taxon>
        <taxon>Actinomycetes</taxon>
        <taxon>Mycobacteriales</taxon>
        <taxon>Corynebacteriaceae</taxon>
        <taxon>Corynebacterium</taxon>
    </lineage>
</organism>
<dbReference type="Proteomes" id="UP000033457">
    <property type="component" value="Chromosome"/>
</dbReference>
<gene>
    <name evidence="3 5" type="primary">nagB</name>
    <name evidence="5" type="ORF">UL82_09155</name>
</gene>
<evidence type="ECO:0000256" key="1">
    <source>
        <dbReference type="ARBA" id="ARBA00022801"/>
    </source>
</evidence>
<sequence length="255" mass="28431">MEIIIRDTLADVAKQAADILEHYIRRGATLGLATGSTPVATYQELIRRHREQDLSFADCQAFLLDEYVGLPKDHEQSYYATIRRELTNHVDIADDHVHSPEGYDPNPEEAAQRYEKALHTGVDIQILGIGTNGHIGFNEPSSSLSSRTRVKTLHPQTVADNARFFDSANEVPRHVLTQGLGTIMRAGHLLLLATGSAKAQAVRDLVEGPLSAHCPASILQWHEKATVVVDRQAAELLKNREYYEYAFANKPTWQL</sequence>
<dbReference type="InterPro" id="IPR006148">
    <property type="entry name" value="Glc/Gal-6P_isomerase"/>
</dbReference>
<dbReference type="GO" id="GO:0019262">
    <property type="term" value="P:N-acetylneuraminate catabolic process"/>
    <property type="evidence" value="ECO:0007669"/>
    <property type="project" value="UniProtKB-UniRule"/>
</dbReference>
<proteinExistence type="inferred from homology"/>
<feature type="active site" description="Proton acceptor; for enolization step" evidence="3">
    <location>
        <position position="65"/>
    </location>
</feature>
<comment type="caution">
    <text evidence="3">Lacks conserved residue(s) required for the propagation of feature annotation.</text>
</comment>
<dbReference type="AlphaFoldDB" id="A0A0F6TEB6"/>
<dbReference type="UniPathway" id="UPA00629">
    <property type="reaction ID" value="UER00684"/>
</dbReference>
<keyword evidence="3" id="KW-0021">Allosteric enzyme</keyword>
<feature type="active site" description="For ring-opening step" evidence="3">
    <location>
        <position position="132"/>
    </location>
</feature>
<dbReference type="GO" id="GO:0006046">
    <property type="term" value="P:N-acetylglucosamine catabolic process"/>
    <property type="evidence" value="ECO:0007669"/>
    <property type="project" value="UniProtKB-UniRule"/>
</dbReference>
<dbReference type="GO" id="GO:0042802">
    <property type="term" value="F:identical protein binding"/>
    <property type="evidence" value="ECO:0007669"/>
    <property type="project" value="TreeGrafter"/>
</dbReference>
<dbReference type="KEGG" id="cku:UL82_09155"/>
<dbReference type="InterPro" id="IPR004547">
    <property type="entry name" value="Glucosamine6P_isomerase"/>
</dbReference>
<feature type="active site" description="Proton acceptor; for ring-opening step" evidence="3">
    <location>
        <position position="134"/>
    </location>
</feature>
<keyword evidence="2 3" id="KW-0119">Carbohydrate metabolism</keyword>
<accession>A0A0F6TEB6</accession>
<dbReference type="Pfam" id="PF01182">
    <property type="entry name" value="Glucosamine_iso"/>
    <property type="match status" value="1"/>
</dbReference>
<protein>
    <recommendedName>
        <fullName evidence="3">Glucosamine-6-phosphate deaminase</fullName>
        <ecNumber evidence="3">3.5.99.6</ecNumber>
    </recommendedName>
    <alternativeName>
        <fullName evidence="3">GlcN6P deaminase</fullName>
        <shortName evidence="3">GNPDA</shortName>
    </alternativeName>
    <alternativeName>
        <fullName evidence="3">Glucosamine-6-phosphate isomerase</fullName>
    </alternativeName>
</protein>
<comment type="catalytic activity">
    <reaction evidence="3">
        <text>alpha-D-glucosamine 6-phosphate + H2O = beta-D-fructose 6-phosphate + NH4(+)</text>
        <dbReference type="Rhea" id="RHEA:12172"/>
        <dbReference type="ChEBI" id="CHEBI:15377"/>
        <dbReference type="ChEBI" id="CHEBI:28938"/>
        <dbReference type="ChEBI" id="CHEBI:57634"/>
        <dbReference type="ChEBI" id="CHEBI:75989"/>
        <dbReference type="EC" id="3.5.99.6"/>
    </reaction>
</comment>
<evidence type="ECO:0000259" key="4">
    <source>
        <dbReference type="Pfam" id="PF01182"/>
    </source>
</evidence>
<keyword evidence="5" id="KW-0413">Isomerase</keyword>
<dbReference type="GO" id="GO:0005975">
    <property type="term" value="P:carbohydrate metabolic process"/>
    <property type="evidence" value="ECO:0007669"/>
    <property type="project" value="InterPro"/>
</dbReference>
<evidence type="ECO:0000313" key="6">
    <source>
        <dbReference type="Proteomes" id="UP000033457"/>
    </source>
</evidence>
<dbReference type="OrthoDB" id="9791139at2"/>
<dbReference type="GO" id="GO:0016853">
    <property type="term" value="F:isomerase activity"/>
    <property type="evidence" value="ECO:0007669"/>
    <property type="project" value="UniProtKB-KW"/>
</dbReference>
<dbReference type="EC" id="3.5.99.6" evidence="3"/>
<dbReference type="GO" id="GO:0005737">
    <property type="term" value="C:cytoplasm"/>
    <property type="evidence" value="ECO:0007669"/>
    <property type="project" value="TreeGrafter"/>
</dbReference>
<dbReference type="CDD" id="cd01399">
    <property type="entry name" value="GlcN6P_deaminase"/>
    <property type="match status" value="1"/>
</dbReference>
<comment type="activity regulation">
    <text evidence="3">Allosterically activated by N-acetylglucosamine 6-phosphate (GlcNAc6P).</text>
</comment>
<keyword evidence="1 3" id="KW-0378">Hydrolase</keyword>
<dbReference type="GO" id="GO:0004342">
    <property type="term" value="F:glucosamine-6-phosphate deaminase activity"/>
    <property type="evidence" value="ECO:0007669"/>
    <property type="project" value="UniProtKB-UniRule"/>
</dbReference>
<dbReference type="Gene3D" id="3.40.50.1360">
    <property type="match status" value="1"/>
</dbReference>
<dbReference type="HAMAP" id="MF_01241">
    <property type="entry name" value="GlcN6P_deamin"/>
    <property type="match status" value="1"/>
</dbReference>
<dbReference type="GO" id="GO:0006043">
    <property type="term" value="P:glucosamine catabolic process"/>
    <property type="evidence" value="ECO:0007669"/>
    <property type="project" value="TreeGrafter"/>
</dbReference>
<name>A0A0F6TEB6_9CORY</name>
<reference evidence="5 6" key="1">
    <citation type="journal article" date="2015" name="Genome Announc.">
        <title>Complete Genome Sequence of Corynebacterium kutscheri DSM 20755, a Corynebacterial Type Strain with Remarkably Low G+C Content of Chromosomal DNA.</title>
        <authorList>
            <person name="Ruckert C."/>
            <person name="Albersmeier A."/>
            <person name="Winkler A."/>
            <person name="Tauch A."/>
        </authorList>
    </citation>
    <scope>NUCLEOTIDE SEQUENCE [LARGE SCALE GENOMIC DNA]</scope>
    <source>
        <strain evidence="5 6">DSM 20755</strain>
    </source>
</reference>
<dbReference type="InterPro" id="IPR037171">
    <property type="entry name" value="NagB/RpiA_transferase-like"/>
</dbReference>
<feature type="site" description="Part of the allosteric site" evidence="3">
    <location>
        <position position="152"/>
    </location>
</feature>
<dbReference type="PANTHER" id="PTHR11280:SF5">
    <property type="entry name" value="GLUCOSAMINE-6-PHOSPHATE ISOMERASE"/>
    <property type="match status" value="1"/>
</dbReference>
<dbReference type="HOGENOM" id="CLU_049611_1_1_11"/>
<feature type="active site" description="For ring-opening step" evidence="3">
    <location>
        <position position="139"/>
    </location>
</feature>
<comment type="similarity">
    <text evidence="3">Belongs to the glucosamine/galactosamine-6-phosphate isomerase family. NagB subfamily.</text>
</comment>
<evidence type="ECO:0000256" key="3">
    <source>
        <dbReference type="HAMAP-Rule" id="MF_01241"/>
    </source>
</evidence>
<feature type="domain" description="Glucosamine/galactosamine-6-phosphate isomerase" evidence="4">
    <location>
        <begin position="10"/>
        <end position="225"/>
    </location>
</feature>
<feature type="site" description="Part of the allosteric site" evidence="3">
    <location>
        <position position="151"/>
    </location>
</feature>
<evidence type="ECO:0000313" key="5">
    <source>
        <dbReference type="EMBL" id="AKE41971.1"/>
    </source>
</evidence>
<feature type="site" description="Part of the allosteric site" evidence="3">
    <location>
        <position position="142"/>
    </location>
</feature>
<comment type="pathway">
    <text evidence="3">Amino-sugar metabolism; N-acetylneuraminate degradation; D-fructose 6-phosphate from N-acetylneuraminate: step 5/5.</text>
</comment>
<dbReference type="STRING" id="35755.UL82_09155"/>
<dbReference type="PANTHER" id="PTHR11280">
    <property type="entry name" value="GLUCOSAMINE-6-PHOSPHATE ISOMERASE"/>
    <property type="match status" value="1"/>
</dbReference>
<dbReference type="NCBIfam" id="TIGR00502">
    <property type="entry name" value="nagB"/>
    <property type="match status" value="1"/>
</dbReference>
<dbReference type="NCBIfam" id="NF001684">
    <property type="entry name" value="PRK00443.1-4"/>
    <property type="match status" value="1"/>
</dbReference>
<comment type="function">
    <text evidence="3">Catalyzes the reversible isomerization-deamination of glucosamine 6-phosphate (GlcN6P) to form fructose 6-phosphate (Fru6P) and ammonium ion.</text>
</comment>
<dbReference type="SUPFAM" id="SSF100950">
    <property type="entry name" value="NagB/RpiA/CoA transferase-like"/>
    <property type="match status" value="1"/>
</dbReference>